<protein>
    <submittedName>
        <fullName evidence="4">Uncharacterized protein</fullName>
    </submittedName>
</protein>
<dbReference type="EMBL" id="BRYB01006593">
    <property type="protein sequence ID" value="GMI52517.1"/>
    <property type="molecule type" value="Genomic_DNA"/>
</dbReference>
<organism evidence="4 5">
    <name type="scientific">Tetraparma gracilis</name>
    <dbReference type="NCBI Taxonomy" id="2962635"/>
    <lineage>
        <taxon>Eukaryota</taxon>
        <taxon>Sar</taxon>
        <taxon>Stramenopiles</taxon>
        <taxon>Ochrophyta</taxon>
        <taxon>Bolidophyceae</taxon>
        <taxon>Parmales</taxon>
        <taxon>Triparmaceae</taxon>
        <taxon>Tetraparma</taxon>
    </lineage>
</organism>
<proteinExistence type="inferred from homology"/>
<sequence length="574" mass="60305">MSPSDAAPAAAPASSSLLSSLSSIALPTILLQVSLFLPFTLSAMHLGSFSSTAASYHAPFAAADGLPSLAAELLSAFSLSNLVGAVSVVMLMVGSLSALDTLGPQAYSLNPSSLPALSLRGLLLTGSLLSLLLLTWFVPAAGGSSPSLLPGEPPLPLTGELLLALRQPPPTVSLACQYLRTYALSLPPLLLFNVLQRFLTCQKTVKPLLLPSLFSSCALHPLLLSLLAALPASPPPYSSNDPAAAEAALLEVASHVLRRTALCHVLTNLSQCLLSFLHVFLARPHDPRTAEAFRGDPGALLRQALDPASLATYVKLAVPGVLSMSEWLYWEVVCFAVGTLGVSAFAVHAVPYSLIPLMFMLPLGLSIALGVEIGHCLGAGDADRLHRTVRLGLLLQLGISGAAILLLYLAGGAVVSLFTADPDIAAGCAEIWPWVCVFLLGDGFFGVQSGVLRGLGLQFQMAVAVVASLWCFGAPLIFYVGVAGEAGSVLRVWRLMAVPYVALNALMWLVYARADAGKISEAIIEREKREGLPVSYERVGTDEEGAEEEEEEEEEWEGDWGAGRGGEVELGVIN</sequence>
<feature type="transmembrane region" description="Helical" evidence="3">
    <location>
        <begin position="459"/>
        <end position="480"/>
    </location>
</feature>
<reference evidence="4 5" key="1">
    <citation type="journal article" date="2023" name="Commun. Biol.">
        <title>Genome analysis of Parmales, the sister group of diatoms, reveals the evolutionary specialization of diatoms from phago-mixotrophs to photoautotrophs.</title>
        <authorList>
            <person name="Ban H."/>
            <person name="Sato S."/>
            <person name="Yoshikawa S."/>
            <person name="Yamada K."/>
            <person name="Nakamura Y."/>
            <person name="Ichinomiya M."/>
            <person name="Sato N."/>
            <person name="Blanc-Mathieu R."/>
            <person name="Endo H."/>
            <person name="Kuwata A."/>
            <person name="Ogata H."/>
        </authorList>
    </citation>
    <scope>NUCLEOTIDE SEQUENCE [LARGE SCALE GENOMIC DNA]</scope>
</reference>
<evidence type="ECO:0000256" key="3">
    <source>
        <dbReference type="SAM" id="Phobius"/>
    </source>
</evidence>
<keyword evidence="3" id="KW-0472">Membrane</keyword>
<feature type="transmembrane region" description="Helical" evidence="3">
    <location>
        <begin position="391"/>
        <end position="411"/>
    </location>
</feature>
<evidence type="ECO:0000313" key="4">
    <source>
        <dbReference type="EMBL" id="GMI52517.1"/>
    </source>
</evidence>
<keyword evidence="3" id="KW-0812">Transmembrane</keyword>
<name>A0ABQ6NBP7_9STRA</name>
<dbReference type="InterPro" id="IPR002528">
    <property type="entry name" value="MATE_fam"/>
</dbReference>
<feature type="transmembrane region" description="Helical" evidence="3">
    <location>
        <begin position="354"/>
        <end position="379"/>
    </location>
</feature>
<keyword evidence="5" id="KW-1185">Reference proteome</keyword>
<evidence type="ECO:0000313" key="5">
    <source>
        <dbReference type="Proteomes" id="UP001165060"/>
    </source>
</evidence>
<feature type="transmembrane region" description="Helical" evidence="3">
    <location>
        <begin position="327"/>
        <end position="348"/>
    </location>
</feature>
<dbReference type="Pfam" id="PF01554">
    <property type="entry name" value="MatE"/>
    <property type="match status" value="1"/>
</dbReference>
<accession>A0ABQ6NBP7</accession>
<feature type="transmembrane region" description="Helical" evidence="3">
    <location>
        <begin position="431"/>
        <end position="452"/>
    </location>
</feature>
<keyword evidence="3" id="KW-1133">Transmembrane helix</keyword>
<evidence type="ECO:0000256" key="1">
    <source>
        <dbReference type="ARBA" id="ARBA00010199"/>
    </source>
</evidence>
<feature type="transmembrane region" description="Helical" evidence="3">
    <location>
        <begin position="20"/>
        <end position="41"/>
    </location>
</feature>
<comment type="similarity">
    <text evidence="1">Belongs to the multi antimicrobial extrusion (MATE) (TC 2.A.66.1) family.</text>
</comment>
<dbReference type="PANTHER" id="PTHR11206">
    <property type="entry name" value="MULTIDRUG RESISTANCE PROTEIN"/>
    <property type="match status" value="1"/>
</dbReference>
<evidence type="ECO:0000256" key="2">
    <source>
        <dbReference type="SAM" id="MobiDB-lite"/>
    </source>
</evidence>
<feature type="compositionally biased region" description="Acidic residues" evidence="2">
    <location>
        <begin position="542"/>
        <end position="558"/>
    </location>
</feature>
<feature type="transmembrane region" description="Helical" evidence="3">
    <location>
        <begin position="119"/>
        <end position="138"/>
    </location>
</feature>
<comment type="caution">
    <text evidence="4">The sequence shown here is derived from an EMBL/GenBank/DDBJ whole genome shotgun (WGS) entry which is preliminary data.</text>
</comment>
<feature type="region of interest" description="Disordered" evidence="2">
    <location>
        <begin position="537"/>
        <end position="565"/>
    </location>
</feature>
<gene>
    <name evidence="4" type="ORF">TeGR_g8368</name>
</gene>
<dbReference type="Proteomes" id="UP001165060">
    <property type="component" value="Unassembled WGS sequence"/>
</dbReference>
<feature type="transmembrane region" description="Helical" evidence="3">
    <location>
        <begin position="79"/>
        <end position="99"/>
    </location>
</feature>
<feature type="transmembrane region" description="Helical" evidence="3">
    <location>
        <begin position="492"/>
        <end position="511"/>
    </location>
</feature>